<evidence type="ECO:0000313" key="5">
    <source>
        <dbReference type="Proteomes" id="UP000008782"/>
    </source>
</evidence>
<dbReference type="STRING" id="645133.E3QZS1"/>
<dbReference type="OrthoDB" id="426718at2759"/>
<dbReference type="InterPro" id="IPR002921">
    <property type="entry name" value="Fungal_lipase-type"/>
</dbReference>
<dbReference type="GO" id="GO:0006629">
    <property type="term" value="P:lipid metabolic process"/>
    <property type="evidence" value="ECO:0007669"/>
    <property type="project" value="InterPro"/>
</dbReference>
<dbReference type="GeneID" id="24416868"/>
<dbReference type="VEuPathDB" id="FungiDB:GLRG_11504"/>
<dbReference type="Proteomes" id="UP000008782">
    <property type="component" value="Unassembled WGS sequence"/>
</dbReference>
<dbReference type="PANTHER" id="PTHR46640">
    <property type="entry name" value="TRIACYLGLYCEROL LIPASE, PUTATIVE (AFU_ORTHOLOGUE AFUA_6G06510)-RELATED"/>
    <property type="match status" value="1"/>
</dbReference>
<organism evidence="5">
    <name type="scientific">Colletotrichum graminicola (strain M1.001 / M2 / FGSC 10212)</name>
    <name type="common">Maize anthracnose fungus</name>
    <name type="synonym">Glomerella graminicola</name>
    <dbReference type="NCBI Taxonomy" id="645133"/>
    <lineage>
        <taxon>Eukaryota</taxon>
        <taxon>Fungi</taxon>
        <taxon>Dikarya</taxon>
        <taxon>Ascomycota</taxon>
        <taxon>Pezizomycotina</taxon>
        <taxon>Sordariomycetes</taxon>
        <taxon>Hypocreomycetidae</taxon>
        <taxon>Glomerellales</taxon>
        <taxon>Glomerellaceae</taxon>
        <taxon>Colletotrichum</taxon>
        <taxon>Colletotrichum graminicola species complex</taxon>
    </lineage>
</organism>
<keyword evidence="1" id="KW-0732">Signal</keyword>
<proteinExistence type="predicted"/>
<dbReference type="CDD" id="cd00519">
    <property type="entry name" value="Lipase_3"/>
    <property type="match status" value="1"/>
</dbReference>
<keyword evidence="5" id="KW-1185">Reference proteome</keyword>
<name>E3QZS1_COLGM</name>
<reference evidence="5" key="1">
    <citation type="journal article" date="2012" name="Nat. Genet.">
        <title>Lifestyle transitions in plant pathogenic Colletotrichum fungi deciphered by genome and transcriptome analyses.</title>
        <authorList>
            <person name="O'Connell R.J."/>
            <person name="Thon M.R."/>
            <person name="Hacquard S."/>
            <person name="Amyotte S.G."/>
            <person name="Kleemann J."/>
            <person name="Torres M.F."/>
            <person name="Damm U."/>
            <person name="Buiate E.A."/>
            <person name="Epstein L."/>
            <person name="Alkan N."/>
            <person name="Altmueller J."/>
            <person name="Alvarado-Balderrama L."/>
            <person name="Bauser C.A."/>
            <person name="Becker C."/>
            <person name="Birren B.W."/>
            <person name="Chen Z."/>
            <person name="Choi J."/>
            <person name="Crouch J.A."/>
            <person name="Duvick J.P."/>
            <person name="Farman M.A."/>
            <person name="Gan P."/>
            <person name="Heiman D."/>
            <person name="Henrissat B."/>
            <person name="Howard R.J."/>
            <person name="Kabbage M."/>
            <person name="Koch C."/>
            <person name="Kracher B."/>
            <person name="Kubo Y."/>
            <person name="Law A.D."/>
            <person name="Lebrun M.-H."/>
            <person name="Lee Y.-H."/>
            <person name="Miyara I."/>
            <person name="Moore N."/>
            <person name="Neumann U."/>
            <person name="Nordstroem K."/>
            <person name="Panaccione D.G."/>
            <person name="Panstruga R."/>
            <person name="Place M."/>
            <person name="Proctor R.H."/>
            <person name="Prusky D."/>
            <person name="Rech G."/>
            <person name="Reinhardt R."/>
            <person name="Rollins J.A."/>
            <person name="Rounsley S."/>
            <person name="Schardl C.L."/>
            <person name="Schwartz D.C."/>
            <person name="Shenoy N."/>
            <person name="Shirasu K."/>
            <person name="Sikhakolli U.R."/>
            <person name="Stueber K."/>
            <person name="Sukno S.A."/>
            <person name="Sweigard J.A."/>
            <person name="Takano Y."/>
            <person name="Takahara H."/>
            <person name="Trail F."/>
            <person name="van der Does H.C."/>
            <person name="Voll L.M."/>
            <person name="Will I."/>
            <person name="Young S."/>
            <person name="Zeng Q."/>
            <person name="Zhang J."/>
            <person name="Zhou S."/>
            <person name="Dickman M.B."/>
            <person name="Schulze-Lefert P."/>
            <person name="Ver Loren van Themaat E."/>
            <person name="Ma L.-J."/>
            <person name="Vaillancourt L.J."/>
        </authorList>
    </citation>
    <scope>NUCLEOTIDE SEQUENCE [LARGE SCALE GENOMIC DNA]</scope>
    <source>
        <strain evidence="5">M1.001 / M2 / FGSC 10212</strain>
    </source>
</reference>
<dbReference type="HOGENOM" id="CLU_032957_1_0_1"/>
<dbReference type="RefSeq" id="XP_008100379.1">
    <property type="nucleotide sequence ID" value="XM_008102188.1"/>
</dbReference>
<feature type="domain" description="Fungal lipase-type" evidence="3">
    <location>
        <begin position="88"/>
        <end position="220"/>
    </location>
</feature>
<sequence>MRSVASSGGAISGAVTPDMMNNFHTFIQYTAAAYCNSDPLQTSTSISCTNDACPLIQTHDTHIVTALDITEGQDGGYIALDNTAKTIVVAFHGSSNVGDWITNLDVGLVDSPLCSGCKVHKGFQDSWSDIQQTVMAIVPGLRSVHADYNIVTTGHSLGAALATLSAAQLRQSMGIPIDTYLYGSPRIGNEDFVEFFNGLPGQTFRVTHWDDPVPRLPGHQFGYYHVDTEYWLSVGGADKIDYTPEEVLVCQGSYNTNCNSGTQFTNLDLDAHYRYFQRVAACKA</sequence>
<evidence type="ECO:0000313" key="4">
    <source>
        <dbReference type="EMBL" id="EFQ36359.1"/>
    </source>
</evidence>
<dbReference type="GO" id="GO:0016787">
    <property type="term" value="F:hydrolase activity"/>
    <property type="evidence" value="ECO:0007669"/>
    <property type="project" value="UniProtKB-KW"/>
</dbReference>
<evidence type="ECO:0000256" key="2">
    <source>
        <dbReference type="ARBA" id="ARBA00022801"/>
    </source>
</evidence>
<gene>
    <name evidence="4" type="ORF">GLRG_11504</name>
</gene>
<protein>
    <submittedName>
        <fullName evidence="4">Lipase</fullName>
    </submittedName>
</protein>
<dbReference type="SUPFAM" id="SSF53474">
    <property type="entry name" value="alpha/beta-Hydrolases"/>
    <property type="match status" value="1"/>
</dbReference>
<keyword evidence="2" id="KW-0378">Hydrolase</keyword>
<evidence type="ECO:0000256" key="1">
    <source>
        <dbReference type="ARBA" id="ARBA00022729"/>
    </source>
</evidence>
<accession>E3QZS1</accession>
<evidence type="ECO:0000259" key="3">
    <source>
        <dbReference type="Pfam" id="PF01764"/>
    </source>
</evidence>
<dbReference type="InterPro" id="IPR029058">
    <property type="entry name" value="AB_hydrolase_fold"/>
</dbReference>
<dbReference type="Pfam" id="PF01764">
    <property type="entry name" value="Lipase_3"/>
    <property type="match status" value="1"/>
</dbReference>
<dbReference type="eggNOG" id="KOG4569">
    <property type="taxonomic scope" value="Eukaryota"/>
</dbReference>
<dbReference type="Gene3D" id="3.40.50.1820">
    <property type="entry name" value="alpha/beta hydrolase"/>
    <property type="match status" value="1"/>
</dbReference>
<dbReference type="AlphaFoldDB" id="E3QZS1"/>
<dbReference type="PANTHER" id="PTHR46640:SF1">
    <property type="entry name" value="FUNGAL LIPASE-LIKE DOMAIN-CONTAINING PROTEIN-RELATED"/>
    <property type="match status" value="1"/>
</dbReference>
<dbReference type="EMBL" id="GG697420">
    <property type="protein sequence ID" value="EFQ36359.1"/>
    <property type="molecule type" value="Genomic_DNA"/>
</dbReference>
<dbReference type="InterPro" id="IPR051299">
    <property type="entry name" value="AB_hydrolase_lip/est"/>
</dbReference>